<dbReference type="PROSITE" id="PS50983">
    <property type="entry name" value="FE_B12_PBP"/>
    <property type="match status" value="1"/>
</dbReference>
<evidence type="ECO:0000313" key="4">
    <source>
        <dbReference type="Proteomes" id="UP000552700"/>
    </source>
</evidence>
<dbReference type="Pfam" id="PF01497">
    <property type="entry name" value="Peripla_BP_2"/>
    <property type="match status" value="1"/>
</dbReference>
<dbReference type="SUPFAM" id="SSF53807">
    <property type="entry name" value="Helical backbone' metal receptor"/>
    <property type="match status" value="1"/>
</dbReference>
<dbReference type="Proteomes" id="UP000552700">
    <property type="component" value="Unassembled WGS sequence"/>
</dbReference>
<keyword evidence="4" id="KW-1185">Reference proteome</keyword>
<comment type="caution">
    <text evidence="3">The sequence shown here is derived from an EMBL/GenBank/DDBJ whole genome shotgun (WGS) entry which is preliminary data.</text>
</comment>
<evidence type="ECO:0000313" key="3">
    <source>
        <dbReference type="EMBL" id="MBB6122525.1"/>
    </source>
</evidence>
<feature type="domain" description="Fe/B12 periplasmic-binding" evidence="2">
    <location>
        <begin position="33"/>
        <end position="287"/>
    </location>
</feature>
<dbReference type="PANTHER" id="PTHR30535:SF35">
    <property type="entry name" value="PERIPLASMIC BINDING PROTEIN"/>
    <property type="match status" value="1"/>
</dbReference>
<name>A0A841J1J0_9SPHN</name>
<dbReference type="PROSITE" id="PS51257">
    <property type="entry name" value="PROKAR_LIPOPROTEIN"/>
    <property type="match status" value="1"/>
</dbReference>
<dbReference type="EMBL" id="JACIJP010000001">
    <property type="protein sequence ID" value="MBB6122525.1"/>
    <property type="molecule type" value="Genomic_DNA"/>
</dbReference>
<dbReference type="PANTHER" id="PTHR30535">
    <property type="entry name" value="VITAMIN B12-BINDING PROTEIN"/>
    <property type="match status" value="1"/>
</dbReference>
<protein>
    <submittedName>
        <fullName evidence="3">Iron complex transport system substrate-binding protein</fullName>
    </submittedName>
</protein>
<sequence length="288" mass="30639">MRFALLFLAFVLAGCGSRGTNRIVQQDRAVPQRIVSMNPCVDAVLMEIADPATIAGISHYSQDPRATSIPLDQARRFSAVSDEAEDIVALRPDLVIAGSHVSIQTIAALKRLGIPLMQLGVPASVAEDKAQISMIAARIGRKPQGERLNAAIARALAAASPPEGKPISAMIWQSSGLVPGTGTLADDLLTRTGFSNESARMGLHQWDILPLEDLLTRPPPVLLSGTASMDLGDADANRMLNHPALRMAGKRIRTADYPANLLHCGGPVIIRAAARLATIRRNVQDTTG</sequence>
<reference evidence="3 4" key="1">
    <citation type="submission" date="2020-08" db="EMBL/GenBank/DDBJ databases">
        <title>Genomic Encyclopedia of Type Strains, Phase IV (KMG-IV): sequencing the most valuable type-strain genomes for metagenomic binning, comparative biology and taxonomic classification.</title>
        <authorList>
            <person name="Goeker M."/>
        </authorList>
    </citation>
    <scope>NUCLEOTIDE SEQUENCE [LARGE SCALE GENOMIC DNA]</scope>
    <source>
        <strain evidence="3 4">DSM 102255</strain>
    </source>
</reference>
<dbReference type="AlphaFoldDB" id="A0A841J1J0"/>
<evidence type="ECO:0000259" key="2">
    <source>
        <dbReference type="PROSITE" id="PS50983"/>
    </source>
</evidence>
<proteinExistence type="predicted"/>
<evidence type="ECO:0000256" key="1">
    <source>
        <dbReference type="ARBA" id="ARBA00022729"/>
    </source>
</evidence>
<dbReference type="Gene3D" id="3.40.50.1980">
    <property type="entry name" value="Nitrogenase molybdenum iron protein domain"/>
    <property type="match status" value="2"/>
</dbReference>
<dbReference type="NCBIfam" id="NF038402">
    <property type="entry name" value="TroA_like"/>
    <property type="match status" value="1"/>
</dbReference>
<accession>A0A841J1J0</accession>
<dbReference type="InterPro" id="IPR050902">
    <property type="entry name" value="ABC_Transporter_SBP"/>
</dbReference>
<organism evidence="3 4">
    <name type="scientific">Sphingobium subterraneum</name>
    <dbReference type="NCBI Taxonomy" id="627688"/>
    <lineage>
        <taxon>Bacteria</taxon>
        <taxon>Pseudomonadati</taxon>
        <taxon>Pseudomonadota</taxon>
        <taxon>Alphaproteobacteria</taxon>
        <taxon>Sphingomonadales</taxon>
        <taxon>Sphingomonadaceae</taxon>
        <taxon>Sphingobium</taxon>
    </lineage>
</organism>
<dbReference type="InterPro" id="IPR054828">
    <property type="entry name" value="Vit_B12_bind_prot"/>
</dbReference>
<keyword evidence="1" id="KW-0732">Signal</keyword>
<gene>
    <name evidence="3" type="ORF">FHS92_000232</name>
</gene>
<dbReference type="RefSeq" id="WP_184076742.1">
    <property type="nucleotide sequence ID" value="NZ_JACIJP010000001.1"/>
</dbReference>
<dbReference type="InterPro" id="IPR002491">
    <property type="entry name" value="ABC_transptr_periplasmic_BD"/>
</dbReference>